<keyword evidence="3" id="KW-1185">Reference proteome</keyword>
<dbReference type="PANTHER" id="PTHR23282">
    <property type="entry name" value="APICAL ENDOSOMAL GLYCOPROTEIN PRECURSOR"/>
    <property type="match status" value="1"/>
</dbReference>
<proteinExistence type="predicted"/>
<evidence type="ECO:0000259" key="2">
    <source>
        <dbReference type="PROSITE" id="PS50060"/>
    </source>
</evidence>
<protein>
    <submittedName>
        <fullName evidence="4">MAM and LDL-receptor class A domain-containing protein 1-like isoform X2</fullName>
    </submittedName>
</protein>
<dbReference type="InterPro" id="IPR051560">
    <property type="entry name" value="MAM_domain-containing"/>
</dbReference>
<keyword evidence="1" id="KW-0732">Signal</keyword>
<dbReference type="OrthoDB" id="6515083at2759"/>
<dbReference type="SUPFAM" id="SSF49899">
    <property type="entry name" value="Concanavalin A-like lectins/glucanases"/>
    <property type="match status" value="2"/>
</dbReference>
<dbReference type="Proteomes" id="UP000515146">
    <property type="component" value="Unplaced"/>
</dbReference>
<dbReference type="InterPro" id="IPR000998">
    <property type="entry name" value="MAM_dom"/>
</dbReference>
<sequence length="543" mass="63549">MNQILQFVCFVYLLSLSTLFINCHEESRCDFQTRECDWKLSSNWKWKPISHDQRSLQLNSTPSNVSKKGNGYELENHLNGGEYMESPELFPESESENFCFIFDYYFMNDGRNDQNNFTLYFIDGDQKQQKIWISPMLYGDYWRQSYVSFARPTSKSFKLKFIADSDGGLAAVKFFRLLFDECPKIGGVCDFETDNCEWKSSYEGGLTIEREIASHTNSPNDIDHTTLSPNGHVLFAKSNPRSDPKATLTSPNFSEYLNQQCFQFWLYVNGPIDYAQLSLYHRTNDQFEGDKEIWKFYATQQMAEEWNRFQVFIDFYYYPSSNLEFRLKYSGSGSILFDDFSMISYRCPMKISCNFLQHTCGWKNNQNNDNPLMWSIGIGRVHDVTKLTFLNSTKNFIYHTKPLLYTDFTELPDGKIGQMQMISEIVEEGISKHGACLRMDYEVWSFDSNTDMFNLNYQTFWGRAETKEKEIWHFNSNDRGNNTVTLQLPYTHGELFRLILTAKSAHSSTYITVKEIQFWEKSSVNDDCSKKPDNFKNVVLSKN</sequence>
<dbReference type="GO" id="GO:0016020">
    <property type="term" value="C:membrane"/>
    <property type="evidence" value="ECO:0007669"/>
    <property type="project" value="InterPro"/>
</dbReference>
<feature type="domain" description="MAM" evidence="2">
    <location>
        <begin position="187"/>
        <end position="349"/>
    </location>
</feature>
<dbReference type="SMART" id="SM00137">
    <property type="entry name" value="MAM"/>
    <property type="match status" value="1"/>
</dbReference>
<dbReference type="AlphaFoldDB" id="A0A6P6Y7N9"/>
<dbReference type="RefSeq" id="XP_027201011.1">
    <property type="nucleotide sequence ID" value="XM_027345210.1"/>
</dbReference>
<name>A0A6P6Y7N9_DERPT</name>
<reference evidence="4" key="1">
    <citation type="submission" date="2025-08" db="UniProtKB">
        <authorList>
            <consortium name="RefSeq"/>
        </authorList>
    </citation>
    <scope>IDENTIFICATION</scope>
    <source>
        <strain evidence="4">Airmid</strain>
    </source>
</reference>
<dbReference type="CDD" id="cd06263">
    <property type="entry name" value="MAM"/>
    <property type="match status" value="1"/>
</dbReference>
<feature type="signal peptide" evidence="1">
    <location>
        <begin position="1"/>
        <end position="23"/>
    </location>
</feature>
<gene>
    <name evidence="4" type="primary">LOC113795032</name>
</gene>
<dbReference type="PROSITE" id="PS50060">
    <property type="entry name" value="MAM_2"/>
    <property type="match status" value="2"/>
</dbReference>
<dbReference type="Gene3D" id="2.60.120.200">
    <property type="match status" value="3"/>
</dbReference>
<dbReference type="PANTHER" id="PTHR23282:SF101">
    <property type="entry name" value="MAM DOMAIN-CONTAINING PROTEIN"/>
    <property type="match status" value="1"/>
</dbReference>
<evidence type="ECO:0000313" key="3">
    <source>
        <dbReference type="Proteomes" id="UP000515146"/>
    </source>
</evidence>
<accession>A0A6P6Y7N9</accession>
<dbReference type="Pfam" id="PF00629">
    <property type="entry name" value="MAM"/>
    <property type="match status" value="2"/>
</dbReference>
<dbReference type="InParanoid" id="A0A6P6Y7N9"/>
<feature type="chain" id="PRO_5028470129" evidence="1">
    <location>
        <begin position="24"/>
        <end position="543"/>
    </location>
</feature>
<feature type="domain" description="MAM" evidence="2">
    <location>
        <begin position="27"/>
        <end position="191"/>
    </location>
</feature>
<organism evidence="3 4">
    <name type="scientific">Dermatophagoides pteronyssinus</name>
    <name type="common">European house dust mite</name>
    <dbReference type="NCBI Taxonomy" id="6956"/>
    <lineage>
        <taxon>Eukaryota</taxon>
        <taxon>Metazoa</taxon>
        <taxon>Ecdysozoa</taxon>
        <taxon>Arthropoda</taxon>
        <taxon>Chelicerata</taxon>
        <taxon>Arachnida</taxon>
        <taxon>Acari</taxon>
        <taxon>Acariformes</taxon>
        <taxon>Sarcoptiformes</taxon>
        <taxon>Astigmata</taxon>
        <taxon>Psoroptidia</taxon>
        <taxon>Analgoidea</taxon>
        <taxon>Pyroglyphidae</taxon>
        <taxon>Dermatophagoidinae</taxon>
        <taxon>Dermatophagoides</taxon>
    </lineage>
</organism>
<evidence type="ECO:0000313" key="4">
    <source>
        <dbReference type="RefSeq" id="XP_027201011.1"/>
    </source>
</evidence>
<evidence type="ECO:0000256" key="1">
    <source>
        <dbReference type="SAM" id="SignalP"/>
    </source>
</evidence>
<dbReference type="InterPro" id="IPR013320">
    <property type="entry name" value="ConA-like_dom_sf"/>
</dbReference>